<keyword evidence="3 11" id="KW-0812">Transmembrane</keyword>
<evidence type="ECO:0000256" key="5">
    <source>
        <dbReference type="ARBA" id="ARBA00022989"/>
    </source>
</evidence>
<keyword evidence="6 11" id="KW-0472">Membrane</keyword>
<evidence type="ECO:0000256" key="9">
    <source>
        <dbReference type="ARBA" id="ARBA00037847"/>
    </source>
</evidence>
<feature type="compositionally biased region" description="Basic and acidic residues" evidence="10">
    <location>
        <begin position="1"/>
        <end position="11"/>
    </location>
</feature>
<evidence type="ECO:0000256" key="8">
    <source>
        <dbReference type="ARBA" id="ARBA00023180"/>
    </source>
</evidence>
<comment type="subcellular location">
    <subcellularLocation>
        <location evidence="1">Cell membrane</location>
    </subcellularLocation>
    <subcellularLocation>
        <location evidence="9">Endomembrane system</location>
        <topology evidence="9">Single-pass membrane protein</topology>
    </subcellularLocation>
</comment>
<gene>
    <name evidence="12" type="ORF">SEMRO_2446_G327930.1</name>
</gene>
<comment type="caution">
    <text evidence="12">The sequence shown here is derived from an EMBL/GenBank/DDBJ whole genome shotgun (WGS) entry which is preliminary data.</text>
</comment>
<evidence type="ECO:0000256" key="7">
    <source>
        <dbReference type="ARBA" id="ARBA00023170"/>
    </source>
</evidence>
<feature type="compositionally biased region" description="Acidic residues" evidence="10">
    <location>
        <begin position="199"/>
        <end position="211"/>
    </location>
</feature>
<evidence type="ECO:0000256" key="4">
    <source>
        <dbReference type="ARBA" id="ARBA00022729"/>
    </source>
</evidence>
<name>A0A9N8EXW4_9STRA</name>
<feature type="compositionally biased region" description="Polar residues" evidence="10">
    <location>
        <begin position="82"/>
        <end position="93"/>
    </location>
</feature>
<dbReference type="AlphaFoldDB" id="A0A9N8EXW4"/>
<keyword evidence="7" id="KW-0675">Receptor</keyword>
<accession>A0A9N8EXW4</accession>
<feature type="region of interest" description="Disordered" evidence="10">
    <location>
        <begin position="1"/>
        <end position="218"/>
    </location>
</feature>
<feature type="compositionally biased region" description="Polar residues" evidence="10">
    <location>
        <begin position="32"/>
        <end position="52"/>
    </location>
</feature>
<evidence type="ECO:0000256" key="1">
    <source>
        <dbReference type="ARBA" id="ARBA00004236"/>
    </source>
</evidence>
<feature type="compositionally biased region" description="Polar residues" evidence="10">
    <location>
        <begin position="63"/>
        <end position="73"/>
    </location>
</feature>
<dbReference type="PANTHER" id="PTHR48052">
    <property type="entry name" value="UNNAMED PRODUCT"/>
    <property type="match status" value="1"/>
</dbReference>
<keyword evidence="5 11" id="KW-1133">Transmembrane helix</keyword>
<evidence type="ECO:0000256" key="2">
    <source>
        <dbReference type="ARBA" id="ARBA00022475"/>
    </source>
</evidence>
<protein>
    <submittedName>
        <fullName evidence="12">Leucine Rich Repeat</fullName>
    </submittedName>
</protein>
<dbReference type="GO" id="GO:0005886">
    <property type="term" value="C:plasma membrane"/>
    <property type="evidence" value="ECO:0007669"/>
    <property type="project" value="UniProtKB-SubCell"/>
</dbReference>
<reference evidence="12" key="1">
    <citation type="submission" date="2020-06" db="EMBL/GenBank/DDBJ databases">
        <authorList>
            <consortium name="Plant Systems Biology data submission"/>
        </authorList>
    </citation>
    <scope>NUCLEOTIDE SEQUENCE</scope>
    <source>
        <strain evidence="12">D6</strain>
    </source>
</reference>
<feature type="compositionally biased region" description="Polar residues" evidence="10">
    <location>
        <begin position="138"/>
        <end position="161"/>
    </location>
</feature>
<keyword evidence="13" id="KW-1185">Reference proteome</keyword>
<dbReference type="Proteomes" id="UP001153069">
    <property type="component" value="Unassembled WGS sequence"/>
</dbReference>
<evidence type="ECO:0000256" key="11">
    <source>
        <dbReference type="SAM" id="Phobius"/>
    </source>
</evidence>
<evidence type="ECO:0000256" key="10">
    <source>
        <dbReference type="SAM" id="MobiDB-lite"/>
    </source>
</evidence>
<feature type="transmembrane region" description="Helical" evidence="11">
    <location>
        <begin position="264"/>
        <end position="289"/>
    </location>
</feature>
<evidence type="ECO:0000313" key="12">
    <source>
        <dbReference type="EMBL" id="CAB9529266.1"/>
    </source>
</evidence>
<dbReference type="InterPro" id="IPR032675">
    <property type="entry name" value="LRR_dom_sf"/>
</dbReference>
<dbReference type="OrthoDB" id="205182at2759"/>
<keyword evidence="4" id="KW-0732">Signal</keyword>
<dbReference type="Gene3D" id="3.80.10.10">
    <property type="entry name" value="Ribonuclease Inhibitor"/>
    <property type="match status" value="1"/>
</dbReference>
<evidence type="ECO:0000313" key="13">
    <source>
        <dbReference type="Proteomes" id="UP001153069"/>
    </source>
</evidence>
<dbReference type="PANTHER" id="PTHR48052:SF8">
    <property type="entry name" value="LRR RECEPTOR-LIKE SERINE_THREONINE-PROTEIN KINASE FLS2"/>
    <property type="match status" value="1"/>
</dbReference>
<dbReference type="GO" id="GO:0012505">
    <property type="term" value="C:endomembrane system"/>
    <property type="evidence" value="ECO:0007669"/>
    <property type="project" value="UniProtKB-SubCell"/>
</dbReference>
<keyword evidence="8" id="KW-0325">Glycoprotein</keyword>
<dbReference type="SUPFAM" id="SSF52058">
    <property type="entry name" value="L domain-like"/>
    <property type="match status" value="1"/>
</dbReference>
<sequence>MESQPPKRERDEESEPDELDLMKIVALRCQPEATSNGATKTEACVSSYQGSTDAEDPGPCRKGTQTGASTDTNPPFKHNPENKNQPSEPQTANVGMGTNAKENMANEAASQSNGDTKPGANADMNSPSKPPPKDKNQLSEPQTANIDMGTKENSANEASLESNREEQFPANCSPTYRYQEPMVGAYAVAPPPDQSTIEENQDDESESDEESAVTPHTSAAARLSVAIPVDENHERQAQSLPKAEEYNLDEQARMRTERKRKTHLIKATICISLGALILAGFVLLILYLLGLDEKVDQQEAHDGNTSSLASSSHNTMSNEIEAYAMALLPNKTIETIRSKPGSPQARAAQWLLNDIPHWNHTDQRVLQRFALATFYYATGGDDWFENEGWLNHTLNECQWFSTWKDPCFGTPRIMEFIREDLFLEDNNLQGSLPPEMFLLSHVSVVGLAKNSLVGSIPSEIVELSDLIALALHENQLTGPVPPIEPFSSMMMVHLSDNQLNGTLPTNMQNLPLLFDFNVTGNALTGTIPTGS</sequence>
<evidence type="ECO:0000256" key="3">
    <source>
        <dbReference type="ARBA" id="ARBA00022692"/>
    </source>
</evidence>
<dbReference type="EMBL" id="CAICTM010002444">
    <property type="protein sequence ID" value="CAB9529266.1"/>
    <property type="molecule type" value="Genomic_DNA"/>
</dbReference>
<organism evidence="12 13">
    <name type="scientific">Seminavis robusta</name>
    <dbReference type="NCBI Taxonomy" id="568900"/>
    <lineage>
        <taxon>Eukaryota</taxon>
        <taxon>Sar</taxon>
        <taxon>Stramenopiles</taxon>
        <taxon>Ochrophyta</taxon>
        <taxon>Bacillariophyta</taxon>
        <taxon>Bacillariophyceae</taxon>
        <taxon>Bacillariophycidae</taxon>
        <taxon>Naviculales</taxon>
        <taxon>Naviculaceae</taxon>
        <taxon>Seminavis</taxon>
    </lineage>
</organism>
<proteinExistence type="predicted"/>
<keyword evidence="2" id="KW-1003">Cell membrane</keyword>
<evidence type="ECO:0000256" key="6">
    <source>
        <dbReference type="ARBA" id="ARBA00023136"/>
    </source>
</evidence>